<accession>A0A5C3KLW8</accession>
<keyword evidence="3" id="KW-1185">Reference proteome</keyword>
<feature type="transmembrane region" description="Helical" evidence="1">
    <location>
        <begin position="48"/>
        <end position="68"/>
    </location>
</feature>
<name>A0A5C3KLW8_COPMA</name>
<dbReference type="Proteomes" id="UP000307440">
    <property type="component" value="Unassembled WGS sequence"/>
</dbReference>
<dbReference type="EMBL" id="ML210270">
    <property type="protein sequence ID" value="TFK21361.1"/>
    <property type="molecule type" value="Genomic_DNA"/>
</dbReference>
<reference evidence="2 3" key="1">
    <citation type="journal article" date="2019" name="Nat. Ecol. Evol.">
        <title>Megaphylogeny resolves global patterns of mushroom evolution.</title>
        <authorList>
            <person name="Varga T."/>
            <person name="Krizsan K."/>
            <person name="Foldi C."/>
            <person name="Dima B."/>
            <person name="Sanchez-Garcia M."/>
            <person name="Sanchez-Ramirez S."/>
            <person name="Szollosi G.J."/>
            <person name="Szarkandi J.G."/>
            <person name="Papp V."/>
            <person name="Albert L."/>
            <person name="Andreopoulos W."/>
            <person name="Angelini C."/>
            <person name="Antonin V."/>
            <person name="Barry K.W."/>
            <person name="Bougher N.L."/>
            <person name="Buchanan P."/>
            <person name="Buyck B."/>
            <person name="Bense V."/>
            <person name="Catcheside P."/>
            <person name="Chovatia M."/>
            <person name="Cooper J."/>
            <person name="Damon W."/>
            <person name="Desjardin D."/>
            <person name="Finy P."/>
            <person name="Geml J."/>
            <person name="Haridas S."/>
            <person name="Hughes K."/>
            <person name="Justo A."/>
            <person name="Karasinski D."/>
            <person name="Kautmanova I."/>
            <person name="Kiss B."/>
            <person name="Kocsube S."/>
            <person name="Kotiranta H."/>
            <person name="LaButti K.M."/>
            <person name="Lechner B.E."/>
            <person name="Liimatainen K."/>
            <person name="Lipzen A."/>
            <person name="Lukacs Z."/>
            <person name="Mihaltcheva S."/>
            <person name="Morgado L.N."/>
            <person name="Niskanen T."/>
            <person name="Noordeloos M.E."/>
            <person name="Ohm R.A."/>
            <person name="Ortiz-Santana B."/>
            <person name="Ovrebo C."/>
            <person name="Racz N."/>
            <person name="Riley R."/>
            <person name="Savchenko A."/>
            <person name="Shiryaev A."/>
            <person name="Soop K."/>
            <person name="Spirin V."/>
            <person name="Szebenyi C."/>
            <person name="Tomsovsky M."/>
            <person name="Tulloss R.E."/>
            <person name="Uehling J."/>
            <person name="Grigoriev I.V."/>
            <person name="Vagvolgyi C."/>
            <person name="Papp T."/>
            <person name="Martin F.M."/>
            <person name="Miettinen O."/>
            <person name="Hibbett D.S."/>
            <person name="Nagy L.G."/>
        </authorList>
    </citation>
    <scope>NUCLEOTIDE SEQUENCE [LARGE SCALE GENOMIC DNA]</scope>
    <source>
        <strain evidence="2 3">CBS 121175</strain>
    </source>
</reference>
<feature type="transmembrane region" description="Helical" evidence="1">
    <location>
        <begin position="121"/>
        <end position="143"/>
    </location>
</feature>
<keyword evidence="1" id="KW-1133">Transmembrane helix</keyword>
<proteinExistence type="predicted"/>
<feature type="transmembrane region" description="Helical" evidence="1">
    <location>
        <begin position="6"/>
        <end position="27"/>
    </location>
</feature>
<keyword evidence="1" id="KW-0472">Membrane</keyword>
<protein>
    <submittedName>
        <fullName evidence="2">Uncharacterized protein</fullName>
    </submittedName>
</protein>
<sequence>RWIKDVVILLTLIFMLIWPWVLWAIVYDRQGIKANKHIAKHIAENPQIVFFVVTLIAAGFRTLLAQLFSSAITRYARERIVRKDLIEVNWLTTVNALRDQEFKWSWREYHRLFQFRGLYYFTQWVLTMLAFYLVVPGLTSILYPTRFERSEKLQGMEFDMSSRNPDCISWIDSATQSLGRCDLQSSEPSRLTNCFNQGQLFDILASSRARALGRLSREKESLSLSFFRGQKGPLRILGPLRGVLPLGPNGIKEVNDGITPPATLNDPGIMDRISTYSYTLDQQGLLINMNCQYDSQSPIRFGSAPDPSVHIEQYTGACPEATDFMLEQGVPPYVTPTSNHSLAAWACRSSAAVSQSAMFNFYLQGHRAYAESIGNITCTLGPVRLRAYRTTYSSESGLFSVDEDKRSDPFNASVPLSTTLIERGLTALAGVVHGSQHLQSNMLAEFATSVGVDILKYPPPSRNYPTYLPVYAEMLSGILEYHAAYTRFVSSITEDRPESCVKEVSGTLRYTIGTGWYAAQEGVWVLVPVTIINILAIWFICRAMVRAWQRPFDLKASDKFVLDYSDLIVGYRLGRQWARSKNLVSWGHKIDY</sequence>
<evidence type="ECO:0000256" key="1">
    <source>
        <dbReference type="SAM" id="Phobius"/>
    </source>
</evidence>
<evidence type="ECO:0000313" key="3">
    <source>
        <dbReference type="Proteomes" id="UP000307440"/>
    </source>
</evidence>
<feature type="transmembrane region" description="Helical" evidence="1">
    <location>
        <begin position="523"/>
        <end position="545"/>
    </location>
</feature>
<keyword evidence="1" id="KW-0812">Transmembrane</keyword>
<organism evidence="2 3">
    <name type="scientific">Coprinopsis marcescibilis</name>
    <name type="common">Agaric fungus</name>
    <name type="synonym">Psathyrella marcescibilis</name>
    <dbReference type="NCBI Taxonomy" id="230819"/>
    <lineage>
        <taxon>Eukaryota</taxon>
        <taxon>Fungi</taxon>
        <taxon>Dikarya</taxon>
        <taxon>Basidiomycota</taxon>
        <taxon>Agaricomycotina</taxon>
        <taxon>Agaricomycetes</taxon>
        <taxon>Agaricomycetidae</taxon>
        <taxon>Agaricales</taxon>
        <taxon>Agaricineae</taxon>
        <taxon>Psathyrellaceae</taxon>
        <taxon>Coprinopsis</taxon>
    </lineage>
</organism>
<evidence type="ECO:0000313" key="2">
    <source>
        <dbReference type="EMBL" id="TFK21361.1"/>
    </source>
</evidence>
<dbReference type="STRING" id="230819.A0A5C3KLW8"/>
<dbReference type="OrthoDB" id="2991366at2759"/>
<gene>
    <name evidence="2" type="ORF">FA15DRAFT_717113</name>
</gene>
<feature type="non-terminal residue" evidence="2">
    <location>
        <position position="1"/>
    </location>
</feature>
<dbReference type="AlphaFoldDB" id="A0A5C3KLW8"/>